<dbReference type="AlphaFoldDB" id="A0A835BFF0"/>
<evidence type="ECO:0000313" key="1">
    <source>
        <dbReference type="EMBL" id="KAF8691997.1"/>
    </source>
</evidence>
<accession>A0A835BFF0</accession>
<protein>
    <submittedName>
        <fullName evidence="1">Uncharacterized protein</fullName>
    </submittedName>
</protein>
<organism evidence="1 2">
    <name type="scientific">Digitaria exilis</name>
    <dbReference type="NCBI Taxonomy" id="1010633"/>
    <lineage>
        <taxon>Eukaryota</taxon>
        <taxon>Viridiplantae</taxon>
        <taxon>Streptophyta</taxon>
        <taxon>Embryophyta</taxon>
        <taxon>Tracheophyta</taxon>
        <taxon>Spermatophyta</taxon>
        <taxon>Magnoliopsida</taxon>
        <taxon>Liliopsida</taxon>
        <taxon>Poales</taxon>
        <taxon>Poaceae</taxon>
        <taxon>PACMAD clade</taxon>
        <taxon>Panicoideae</taxon>
        <taxon>Panicodae</taxon>
        <taxon>Paniceae</taxon>
        <taxon>Anthephorinae</taxon>
        <taxon>Digitaria</taxon>
    </lineage>
</organism>
<reference evidence="1" key="1">
    <citation type="submission" date="2020-07" db="EMBL/GenBank/DDBJ databases">
        <title>Genome sequence and genetic diversity analysis of an under-domesticated orphan crop, white fonio (Digitaria exilis).</title>
        <authorList>
            <person name="Bennetzen J.L."/>
            <person name="Chen S."/>
            <person name="Ma X."/>
            <person name="Wang X."/>
            <person name="Yssel A.E.J."/>
            <person name="Chaluvadi S.R."/>
            <person name="Johnson M."/>
            <person name="Gangashetty P."/>
            <person name="Hamidou F."/>
            <person name="Sanogo M.D."/>
            <person name="Zwaenepoel A."/>
            <person name="Wallace J."/>
            <person name="Van De Peer Y."/>
            <person name="Van Deynze A."/>
        </authorList>
    </citation>
    <scope>NUCLEOTIDE SEQUENCE</scope>
    <source>
        <tissue evidence="1">Leaves</tissue>
    </source>
</reference>
<name>A0A835BFF0_9POAL</name>
<proteinExistence type="predicted"/>
<dbReference type="Proteomes" id="UP000636709">
    <property type="component" value="Unassembled WGS sequence"/>
</dbReference>
<keyword evidence="2" id="KW-1185">Reference proteome</keyword>
<evidence type="ECO:0000313" key="2">
    <source>
        <dbReference type="Proteomes" id="UP000636709"/>
    </source>
</evidence>
<comment type="caution">
    <text evidence="1">The sequence shown here is derived from an EMBL/GenBank/DDBJ whole genome shotgun (WGS) entry which is preliminary data.</text>
</comment>
<dbReference type="OrthoDB" id="682412at2759"/>
<dbReference type="EMBL" id="JACEFO010001953">
    <property type="protein sequence ID" value="KAF8691997.1"/>
    <property type="molecule type" value="Genomic_DNA"/>
</dbReference>
<sequence>MVRGRWEAITTTTGIARKWVKSLAILMTWEIWKERNGRTFHRKEHSTVALMATIRSKANAWIRAGTKHLESLVSRE</sequence>
<gene>
    <name evidence="1" type="ORF">HU200_039942</name>
</gene>